<feature type="transmembrane region" description="Helical" evidence="4">
    <location>
        <begin position="383"/>
        <end position="402"/>
    </location>
</feature>
<evidence type="ECO:0000256" key="3">
    <source>
        <dbReference type="SAM" id="MobiDB-lite"/>
    </source>
</evidence>
<gene>
    <name evidence="5" type="ORF">JIR001_03620</name>
</gene>
<feature type="region of interest" description="Disordered" evidence="3">
    <location>
        <begin position="1"/>
        <end position="26"/>
    </location>
</feature>
<name>A0A8D5ZJI6_9BACL</name>
<feature type="compositionally biased region" description="Basic residues" evidence="3">
    <location>
        <begin position="1"/>
        <end position="15"/>
    </location>
</feature>
<dbReference type="EMBL" id="AP024601">
    <property type="protein sequence ID" value="BCU80579.1"/>
    <property type="molecule type" value="Genomic_DNA"/>
</dbReference>
<keyword evidence="2 4" id="KW-0472">Membrane</keyword>
<keyword evidence="6" id="KW-1185">Reference proteome</keyword>
<feature type="transmembrane region" description="Helical" evidence="4">
    <location>
        <begin position="311"/>
        <end position="333"/>
    </location>
</feature>
<dbReference type="InterPro" id="IPR004995">
    <property type="entry name" value="Spore_Ger"/>
</dbReference>
<feature type="compositionally biased region" description="Basic and acidic residues" evidence="3">
    <location>
        <begin position="16"/>
        <end position="26"/>
    </location>
</feature>
<dbReference type="RefSeq" id="WP_212773936.1">
    <property type="nucleotide sequence ID" value="NZ_AP024601.1"/>
</dbReference>
<dbReference type="Proteomes" id="UP000677436">
    <property type="component" value="Chromosome"/>
</dbReference>
<proteinExistence type="inferred from homology"/>
<dbReference type="PIRSF" id="PIRSF005690">
    <property type="entry name" value="GerBA"/>
    <property type="match status" value="1"/>
</dbReference>
<comment type="similarity">
    <text evidence="1">Belongs to the GerABKA family.</text>
</comment>
<reference evidence="5" key="2">
    <citation type="journal article" date="2021" name="Microbiol. Resour. Announc.">
        <title>Complete Genome Sequence of Polycladomyces abyssicola JIR-001T, Isolated from Hemipelagic Sediment in Deep Seawater.</title>
        <authorList>
            <person name="Tsubouchi T."/>
            <person name="Kaneko Y."/>
        </authorList>
    </citation>
    <scope>NUCLEOTIDE SEQUENCE</scope>
    <source>
        <strain evidence="5">JIR-001</strain>
    </source>
</reference>
<organism evidence="5 6">
    <name type="scientific">Polycladomyces abyssicola</name>
    <dbReference type="NCBI Taxonomy" id="1125966"/>
    <lineage>
        <taxon>Bacteria</taxon>
        <taxon>Bacillati</taxon>
        <taxon>Bacillota</taxon>
        <taxon>Bacilli</taxon>
        <taxon>Bacillales</taxon>
        <taxon>Thermoactinomycetaceae</taxon>
        <taxon>Polycladomyces</taxon>
    </lineage>
</organism>
<dbReference type="GO" id="GO:0009847">
    <property type="term" value="P:spore germination"/>
    <property type="evidence" value="ECO:0007669"/>
    <property type="project" value="InterPro"/>
</dbReference>
<reference evidence="5" key="1">
    <citation type="journal article" date="2013" name="Int. J. Syst. Evol. Microbiol.">
        <title>Polycladomyces abyssicola gen. nov., sp. nov., a thermophilic filamentous bacterium isolated from hemipelagic sediment.</title>
        <authorList>
            <person name="Tsubouchi T."/>
            <person name="Shimane Y."/>
            <person name="Mori K."/>
            <person name="Usui K."/>
            <person name="Hiraki T."/>
            <person name="Tame A."/>
            <person name="Uematsu K."/>
            <person name="Maruyama T."/>
            <person name="Hatada Y."/>
        </authorList>
    </citation>
    <scope>NUCLEOTIDE SEQUENCE</scope>
    <source>
        <strain evidence="5">JIR-001</strain>
    </source>
</reference>
<protein>
    <submittedName>
        <fullName evidence="5">Spore germination protein</fullName>
    </submittedName>
</protein>
<dbReference type="AlphaFoldDB" id="A0A8D5ZJI6"/>
<evidence type="ECO:0000256" key="1">
    <source>
        <dbReference type="ARBA" id="ARBA00005278"/>
    </source>
</evidence>
<feature type="transmembrane region" description="Helical" evidence="4">
    <location>
        <begin position="438"/>
        <end position="461"/>
    </location>
</feature>
<keyword evidence="4" id="KW-1133">Transmembrane helix</keyword>
<accession>A0A8D5ZJI6</accession>
<evidence type="ECO:0000313" key="6">
    <source>
        <dbReference type="Proteomes" id="UP000677436"/>
    </source>
</evidence>
<dbReference type="Pfam" id="PF03323">
    <property type="entry name" value="GerA"/>
    <property type="match status" value="1"/>
</dbReference>
<feature type="transmembrane region" description="Helical" evidence="4">
    <location>
        <begin position="408"/>
        <end position="426"/>
    </location>
</feature>
<evidence type="ECO:0000256" key="4">
    <source>
        <dbReference type="SAM" id="Phobius"/>
    </source>
</evidence>
<dbReference type="PANTHER" id="PTHR22550">
    <property type="entry name" value="SPORE GERMINATION PROTEIN"/>
    <property type="match status" value="1"/>
</dbReference>
<dbReference type="GO" id="GO:0016020">
    <property type="term" value="C:membrane"/>
    <property type="evidence" value="ECO:0007669"/>
    <property type="project" value="InterPro"/>
</dbReference>
<dbReference type="InterPro" id="IPR050768">
    <property type="entry name" value="UPF0353/GerABKA_families"/>
</dbReference>
<keyword evidence="4" id="KW-0812">Transmembrane</keyword>
<evidence type="ECO:0000256" key="2">
    <source>
        <dbReference type="ARBA" id="ARBA00023136"/>
    </source>
</evidence>
<sequence length="524" mass="58767">MRVRPWSRKKKRRSEKGRTNREASRHDGTILSTDLEENLDFFRSIYADSFDVIIRPFLIGGKRNAAIVYIEGLSNIEEINEHVLEPLMREHVVESDSLFTSLKNKIIPVIDVGEALTRDECVEHLSTGQPVLLIDREARALYFGLQKWDKRAVAEPEAETIIRGPREGFTEALTVNTAMIRRRIRNPGLKMKSLSLGRHTRTKVVVTYIQEITDSTLVEEVINRLRRIDIDGVLESGYLEEFIEDNPYSPFPQVINTERVDIVAANLLEGRVAILMEGTPFALVVPATLASLMQSPEDYYQRFIIGTAIRWLRYFFIGISLLLPSLYVAVISFHQELIPTSLLVTIASSRDRVPFPALVEALLMEIMFEILREAGVRLPKQVGAAVSIVGALVIGQAAVGAGLVSTPMVMVVAITGIASFATPRYTTAIAFRMLRFPIIFLAGTMGLVGVILGIIVIVVHLCTLRSFGVPYLAPIVTTQFVEFKDVIIRAPMWKMDRRPHFTGKYNAHRMGPDLKPDPSKGDEK</sequence>
<evidence type="ECO:0000313" key="5">
    <source>
        <dbReference type="EMBL" id="BCU80579.1"/>
    </source>
</evidence>
<dbReference type="PANTHER" id="PTHR22550:SF5">
    <property type="entry name" value="LEUCINE ZIPPER PROTEIN 4"/>
    <property type="match status" value="1"/>
</dbReference>
<feature type="transmembrane region" description="Helical" evidence="4">
    <location>
        <begin position="353"/>
        <end position="371"/>
    </location>
</feature>
<dbReference type="KEGG" id="pabs:JIR001_03620"/>